<dbReference type="Pfam" id="PF01191">
    <property type="entry name" value="RNA_pol_Rpb5_C"/>
    <property type="match status" value="1"/>
</dbReference>
<gene>
    <name evidence="3" type="ORF">LCPAC401_03360</name>
</gene>
<reference evidence="3" key="1">
    <citation type="journal article" date="2019" name="MBio">
        <title>Virus Genomes from Deep Sea Sediments Expand the Ocean Megavirome and Support Independent Origins of Viral Gigantism.</title>
        <authorList>
            <person name="Backstrom D."/>
            <person name="Yutin N."/>
            <person name="Jorgensen S.L."/>
            <person name="Dharamshi J."/>
            <person name="Homa F."/>
            <person name="Zaremba-Niedwiedzka K."/>
            <person name="Spang A."/>
            <person name="Wolf Y.I."/>
            <person name="Koonin E.V."/>
            <person name="Ettema T.J."/>
        </authorList>
    </citation>
    <scope>NUCLEOTIDE SEQUENCE</scope>
</reference>
<keyword evidence="1" id="KW-0804">Transcription</keyword>
<proteinExistence type="predicted"/>
<dbReference type="GO" id="GO:0006362">
    <property type="term" value="P:transcription elongation by RNA polymerase I"/>
    <property type="evidence" value="ECO:0007669"/>
    <property type="project" value="TreeGrafter"/>
</dbReference>
<dbReference type="Gene3D" id="3.90.940.20">
    <property type="entry name" value="RPB5-like RNA polymerase subunit"/>
    <property type="match status" value="1"/>
</dbReference>
<dbReference type="GO" id="GO:0003677">
    <property type="term" value="F:DNA binding"/>
    <property type="evidence" value="ECO:0007669"/>
    <property type="project" value="InterPro"/>
</dbReference>
<dbReference type="PANTHER" id="PTHR10535">
    <property type="entry name" value="DNA-DIRECTED RNA POLYMERASES I, II, AND III SUBUNIT RPABC1"/>
    <property type="match status" value="1"/>
</dbReference>
<feature type="domain" description="RNA polymerase subunit H/Rpb5 C-terminal" evidence="2">
    <location>
        <begin position="131"/>
        <end position="192"/>
    </location>
</feature>
<dbReference type="GO" id="GO:0042797">
    <property type="term" value="P:tRNA transcription by RNA polymerase III"/>
    <property type="evidence" value="ECO:0007669"/>
    <property type="project" value="TreeGrafter"/>
</dbReference>
<accession>A0A481Z9X0</accession>
<protein>
    <submittedName>
        <fullName evidence="3">DNA-directed RNA polymerase subunit 5</fullName>
    </submittedName>
</protein>
<evidence type="ECO:0000313" key="3">
    <source>
        <dbReference type="EMBL" id="QBK92698.1"/>
    </source>
</evidence>
<dbReference type="InterPro" id="IPR014381">
    <property type="entry name" value="Arch_Rpo5/euc_Rpb5"/>
</dbReference>
<dbReference type="PANTHER" id="PTHR10535:SF0">
    <property type="entry name" value="DNA-DIRECTED RNA POLYMERASES I, II, AND III SUBUNIT RPABC1"/>
    <property type="match status" value="1"/>
</dbReference>
<dbReference type="GO" id="GO:0003899">
    <property type="term" value="F:DNA-directed RNA polymerase activity"/>
    <property type="evidence" value="ECO:0007669"/>
    <property type="project" value="InterPro"/>
</dbReference>
<dbReference type="InterPro" id="IPR000783">
    <property type="entry name" value="RNA_pol_subH/Rpb5_C"/>
</dbReference>
<dbReference type="GO" id="GO:0006366">
    <property type="term" value="P:transcription by RNA polymerase II"/>
    <property type="evidence" value="ECO:0007669"/>
    <property type="project" value="TreeGrafter"/>
</dbReference>
<dbReference type="EMBL" id="MK500580">
    <property type="protein sequence ID" value="QBK92698.1"/>
    <property type="molecule type" value="Genomic_DNA"/>
</dbReference>
<keyword evidence="3" id="KW-0240">DNA-directed RNA polymerase</keyword>
<dbReference type="GO" id="GO:0000428">
    <property type="term" value="C:DNA-directed RNA polymerase complex"/>
    <property type="evidence" value="ECO:0007669"/>
    <property type="project" value="UniProtKB-KW"/>
</dbReference>
<evidence type="ECO:0000256" key="1">
    <source>
        <dbReference type="ARBA" id="ARBA00023163"/>
    </source>
</evidence>
<sequence length="209" mass="24876">MMRYQGYSSEEYEYPFFKYFDKEGMKDLFMDYYIEKVRSKRITIPKALTMIYTDDKGSEMICYYINESNSLSGNVLVDQVRKMFDEIGDIKNVVIIAVGKLESYTKSALMDFPSYTFVHFRYEELLYDPFDNDLVPKHILYSREQTEEFFKMNSKMKPHNLPRIFESDVCIKRLNGKPGQIVHIERNYHRIESIVGHSKTIRIIVPDED</sequence>
<name>A0A481Z9X0_9VIRU</name>
<evidence type="ECO:0000259" key="2">
    <source>
        <dbReference type="Pfam" id="PF01191"/>
    </source>
</evidence>
<dbReference type="InterPro" id="IPR035913">
    <property type="entry name" value="RPB5-like_sf"/>
</dbReference>
<dbReference type="SUPFAM" id="SSF55287">
    <property type="entry name" value="RPB5-like RNA polymerase subunit"/>
    <property type="match status" value="1"/>
</dbReference>
<organism evidence="3">
    <name type="scientific">Pithovirus LCPAC401</name>
    <dbReference type="NCBI Taxonomy" id="2506595"/>
    <lineage>
        <taxon>Viruses</taxon>
        <taxon>Pithoviruses</taxon>
    </lineage>
</organism>